<dbReference type="EMBL" id="KF540246">
    <property type="protein sequence ID" value="AIF26786.1"/>
    <property type="molecule type" value="Genomic_DNA"/>
</dbReference>
<dbReference type="GO" id="GO:0003677">
    <property type="term" value="F:DNA binding"/>
    <property type="evidence" value="ECO:0007669"/>
    <property type="project" value="UniProtKB-KW"/>
</dbReference>
<dbReference type="PROSITE" id="PS50531">
    <property type="entry name" value="HTH_IS21"/>
    <property type="match status" value="1"/>
</dbReference>
<name>A0A0H3U8E4_9BACT</name>
<organism evidence="7">
    <name type="scientific">uncultured bacterium fosmid pJB92C9</name>
    <dbReference type="NCBI Taxonomy" id="1478074"/>
    <lineage>
        <taxon>Bacteria</taxon>
        <taxon>environmental samples</taxon>
    </lineage>
</organism>
<protein>
    <submittedName>
        <fullName evidence="7">Putative transposase IS21</fullName>
    </submittedName>
</protein>
<reference evidence="7" key="1">
    <citation type="submission" date="2013-08" db="EMBL/GenBank/DDBJ databases">
        <title>Comparison of modified E. coli strains.</title>
        <authorList>
            <person name="Juergensen J."/>
            <person name="Bonge A."/>
            <person name="Streit W.R."/>
        </authorList>
    </citation>
    <scope>NUCLEOTIDE SEQUENCE</scope>
</reference>
<dbReference type="GO" id="GO:0032196">
    <property type="term" value="P:transposition"/>
    <property type="evidence" value="ECO:0007669"/>
    <property type="project" value="UniProtKB-KW"/>
</dbReference>
<dbReference type="PANTHER" id="PTHR35004:SF6">
    <property type="entry name" value="TRANSPOSASE"/>
    <property type="match status" value="1"/>
</dbReference>
<evidence type="ECO:0000256" key="1">
    <source>
        <dbReference type="ARBA" id="ARBA00009277"/>
    </source>
</evidence>
<dbReference type="GO" id="GO:0015074">
    <property type="term" value="P:DNA integration"/>
    <property type="evidence" value="ECO:0007669"/>
    <property type="project" value="InterPro"/>
</dbReference>
<dbReference type="InterPro" id="IPR009057">
    <property type="entry name" value="Homeodomain-like_sf"/>
</dbReference>
<dbReference type="InterPro" id="IPR036397">
    <property type="entry name" value="RNaseH_sf"/>
</dbReference>
<dbReference type="Gene3D" id="1.10.10.60">
    <property type="entry name" value="Homeodomain-like"/>
    <property type="match status" value="1"/>
</dbReference>
<dbReference type="SUPFAM" id="SSF53098">
    <property type="entry name" value="Ribonuclease H-like"/>
    <property type="match status" value="1"/>
</dbReference>
<evidence type="ECO:0000256" key="2">
    <source>
        <dbReference type="ARBA" id="ARBA00022578"/>
    </source>
</evidence>
<evidence type="ECO:0000259" key="6">
    <source>
        <dbReference type="PROSITE" id="PS50994"/>
    </source>
</evidence>
<dbReference type="PROSITE" id="PS50994">
    <property type="entry name" value="INTEGRASE"/>
    <property type="match status" value="1"/>
</dbReference>
<evidence type="ECO:0000313" key="7">
    <source>
        <dbReference type="EMBL" id="AIF26786.1"/>
    </source>
</evidence>
<dbReference type="NCBIfam" id="NF033546">
    <property type="entry name" value="transpos_IS21"/>
    <property type="match status" value="1"/>
</dbReference>
<dbReference type="InterPro" id="IPR012337">
    <property type="entry name" value="RNaseH-like_sf"/>
</dbReference>
<comment type="similarity">
    <text evidence="1">Belongs to the transposase IS21/IS408/IS1162 family.</text>
</comment>
<feature type="domain" description="HTH IS21-type" evidence="5">
    <location>
        <begin position="14"/>
        <end position="79"/>
    </location>
</feature>
<sequence>MDTYELTSPERKLVMWCKCKELFGKGLSIRQISRELGLDRKTVRRYLHMTREEFEASDVFRRHYKRILDPYENYVKTSLECHPELSSSQIYDWLRERYPNLPGVDIKTVFNYTQYIRAKYGIGKPTITNPRHYSIVEETQYGEYAQADFGETWMRYSDGRRVKIYFFAMVMCRSRKKYVWFSRTPFTSELAIYAHEKAFEYYGGKPLKIIYDQDKVFIHAENLGDYILTKAFSAFVNQEHFETIFCRKSDPESKGKVENVVKYIKNNFLRCRTFVSIEQLNEEGVRWLSRTANGLPHCGTRLVPDEVFIEECKHLAAYHGSPKMPERGMREYKVHKTDSISYCGNEYSLPSGSYKNPDSKVWVDINGQYLDVYDKETGKQVAHHEISEERGKYFRDPSHRKLHPVGMSEQEKDALSYCNHDELAILWFKNLKEDKPRYYKDNLRYFVREMRHFEPSTLHHAFEKCIESGMYNAKDFMALCDRIGRRIPIREPSATLHDRLPDAVKEAPEKTKISTYNQYFS</sequence>
<evidence type="ECO:0000256" key="3">
    <source>
        <dbReference type="ARBA" id="ARBA00023125"/>
    </source>
</evidence>
<evidence type="ECO:0000256" key="4">
    <source>
        <dbReference type="ARBA" id="ARBA00023172"/>
    </source>
</evidence>
<dbReference type="SUPFAM" id="SSF46689">
    <property type="entry name" value="Homeodomain-like"/>
    <property type="match status" value="1"/>
</dbReference>
<accession>A0A0H3U8E4</accession>
<proteinExistence type="inferred from homology"/>
<keyword evidence="3" id="KW-0238">DNA-binding</keyword>
<dbReference type="AlphaFoldDB" id="A0A0H3U8E4"/>
<keyword evidence="4" id="KW-0233">DNA recombination</keyword>
<dbReference type="InterPro" id="IPR001584">
    <property type="entry name" value="Integrase_cat-core"/>
</dbReference>
<dbReference type="PANTHER" id="PTHR35004">
    <property type="entry name" value="TRANSPOSASE RV3428C-RELATED"/>
    <property type="match status" value="1"/>
</dbReference>
<evidence type="ECO:0000259" key="5">
    <source>
        <dbReference type="PROSITE" id="PS50531"/>
    </source>
</evidence>
<dbReference type="Gene3D" id="3.30.420.10">
    <property type="entry name" value="Ribonuclease H-like superfamily/Ribonuclease H"/>
    <property type="match status" value="1"/>
</dbReference>
<keyword evidence="2" id="KW-0815">Transposition</keyword>
<dbReference type="InterPro" id="IPR017894">
    <property type="entry name" value="HTH_IS21_transposase_type"/>
</dbReference>
<feature type="domain" description="Integrase catalytic" evidence="6">
    <location>
        <begin position="126"/>
        <end position="312"/>
    </location>
</feature>
<dbReference type="GO" id="GO:0006310">
    <property type="term" value="P:DNA recombination"/>
    <property type="evidence" value="ECO:0007669"/>
    <property type="project" value="UniProtKB-KW"/>
</dbReference>